<dbReference type="EMBL" id="FO082054">
    <property type="protein sequence ID" value="CCE88651.1"/>
    <property type="molecule type" value="Genomic_DNA"/>
</dbReference>
<dbReference type="Proteomes" id="UP000005222">
    <property type="component" value="Chromosome F"/>
</dbReference>
<name>G8YKR7_PICSO</name>
<sequence length="126" mass="14151">MSSGVVCNVVGQRTETRTSERLRLQPSAWCSISVVSRPPPPACSQEIPERLVAAKKKWSANSARAEKKMSCTTIRGCCESRRAARKRRGECIDRSDSAQWKRVVGSHPQADSERQECRKSETYTPR</sequence>
<reference evidence="2 3" key="1">
    <citation type="journal article" date="2012" name="G3 (Bethesda)">
        <title>Pichia sorbitophila, an interspecies yeast hybrid reveals early steps of genome resolution following polyploidization.</title>
        <authorList>
            <person name="Leh Louis V."/>
            <person name="Despons L."/>
            <person name="Friedrich A."/>
            <person name="Martin T."/>
            <person name="Durrens P."/>
            <person name="Casaregola S."/>
            <person name="Neuveglise C."/>
            <person name="Fairhead C."/>
            <person name="Marck C."/>
            <person name="Cruz J.A."/>
            <person name="Straub M.L."/>
            <person name="Kugler V."/>
            <person name="Sacerdot C."/>
            <person name="Uzunov Z."/>
            <person name="Thierry A."/>
            <person name="Weiss S."/>
            <person name="Bleykasten C."/>
            <person name="De Montigny J."/>
            <person name="Jacques N."/>
            <person name="Jung P."/>
            <person name="Lemaire M."/>
            <person name="Mallet S."/>
            <person name="Morel G."/>
            <person name="Richard G.F."/>
            <person name="Sarkar A."/>
            <person name="Savel G."/>
            <person name="Schacherer J."/>
            <person name="Seret M.L."/>
            <person name="Talla E."/>
            <person name="Samson G."/>
            <person name="Jubin C."/>
            <person name="Poulain J."/>
            <person name="Vacherie B."/>
            <person name="Barbe V."/>
            <person name="Pelletier E."/>
            <person name="Sherman D.J."/>
            <person name="Westhof E."/>
            <person name="Weissenbach J."/>
            <person name="Baret P.V."/>
            <person name="Wincker P."/>
            <person name="Gaillardin C."/>
            <person name="Dujon B."/>
            <person name="Souciet J.L."/>
        </authorList>
    </citation>
    <scope>NUCLEOTIDE SEQUENCE [LARGE SCALE GENOMIC DNA]</scope>
    <source>
        <strain evidence="3">ATCC MYA-4447 / BCRC 22081 / CBS 7064 / NBRC 10061 / NRRL Y-12695</strain>
    </source>
</reference>
<evidence type="ECO:0000313" key="3">
    <source>
        <dbReference type="Proteomes" id="UP000005222"/>
    </source>
</evidence>
<accession>G8YKR7</accession>
<organism evidence="2 3">
    <name type="scientific">Pichia sorbitophila (strain ATCC MYA-4447 / BCRC 22081 / CBS 7064 / NBRC 10061 / NRRL Y-12695)</name>
    <name type="common">Hybrid yeast</name>
    <dbReference type="NCBI Taxonomy" id="559304"/>
    <lineage>
        <taxon>Eukaryota</taxon>
        <taxon>Fungi</taxon>
        <taxon>Dikarya</taxon>
        <taxon>Ascomycota</taxon>
        <taxon>Saccharomycotina</taxon>
        <taxon>Pichiomycetes</taxon>
        <taxon>Debaryomycetaceae</taxon>
        <taxon>Millerozyma</taxon>
    </lineage>
</organism>
<gene>
    <name evidence="2" type="primary">Piso0_001427</name>
    <name evidence="2" type="ORF">GNLVRS01_PISO0F06165g</name>
</gene>
<keyword evidence="3" id="KW-1185">Reference proteome</keyword>
<dbReference type="InParanoid" id="G8YKR7"/>
<proteinExistence type="predicted"/>
<evidence type="ECO:0000256" key="1">
    <source>
        <dbReference type="SAM" id="MobiDB-lite"/>
    </source>
</evidence>
<evidence type="ECO:0000313" key="2">
    <source>
        <dbReference type="EMBL" id="CCE88651.1"/>
    </source>
</evidence>
<feature type="region of interest" description="Disordered" evidence="1">
    <location>
        <begin position="102"/>
        <end position="126"/>
    </location>
</feature>
<dbReference type="HOGENOM" id="CLU_1982382_0_0_1"/>
<dbReference type="AlphaFoldDB" id="G8YKR7"/>
<protein>
    <submittedName>
        <fullName evidence="2">Piso0_001427 protein</fullName>
    </submittedName>
</protein>
<feature type="compositionally biased region" description="Basic and acidic residues" evidence="1">
    <location>
        <begin position="110"/>
        <end position="126"/>
    </location>
</feature>